<keyword evidence="1" id="KW-1133">Transmembrane helix</keyword>
<protein>
    <submittedName>
        <fullName evidence="2">Uncharacterized protein</fullName>
    </submittedName>
</protein>
<dbReference type="Proteomes" id="UP001500994">
    <property type="component" value="Unassembled WGS sequence"/>
</dbReference>
<dbReference type="EMBL" id="BAAARK010000022">
    <property type="protein sequence ID" value="GAA2678084.1"/>
    <property type="molecule type" value="Genomic_DNA"/>
</dbReference>
<organism evidence="2 3">
    <name type="scientific">Streptomyces lunalinharesii</name>
    <dbReference type="NCBI Taxonomy" id="333384"/>
    <lineage>
        <taxon>Bacteria</taxon>
        <taxon>Bacillati</taxon>
        <taxon>Actinomycetota</taxon>
        <taxon>Actinomycetes</taxon>
        <taxon>Kitasatosporales</taxon>
        <taxon>Streptomycetaceae</taxon>
        <taxon>Streptomyces</taxon>
    </lineage>
</organism>
<name>A0ABN3SK11_9ACTN</name>
<accession>A0ABN3SK11</accession>
<reference evidence="2 3" key="1">
    <citation type="journal article" date="2019" name="Int. J. Syst. Evol. Microbiol.">
        <title>The Global Catalogue of Microorganisms (GCM) 10K type strain sequencing project: providing services to taxonomists for standard genome sequencing and annotation.</title>
        <authorList>
            <consortium name="The Broad Institute Genomics Platform"/>
            <consortium name="The Broad Institute Genome Sequencing Center for Infectious Disease"/>
            <person name="Wu L."/>
            <person name="Ma J."/>
        </authorList>
    </citation>
    <scope>NUCLEOTIDE SEQUENCE [LARGE SCALE GENOMIC DNA]</scope>
    <source>
        <strain evidence="2 3">JCM 16374</strain>
    </source>
</reference>
<evidence type="ECO:0000313" key="2">
    <source>
        <dbReference type="EMBL" id="GAA2678084.1"/>
    </source>
</evidence>
<comment type="caution">
    <text evidence="2">The sequence shown here is derived from an EMBL/GenBank/DDBJ whole genome shotgun (WGS) entry which is preliminary data.</text>
</comment>
<evidence type="ECO:0000313" key="3">
    <source>
        <dbReference type="Proteomes" id="UP001500994"/>
    </source>
</evidence>
<proteinExistence type="predicted"/>
<sequence length="72" mass="7625">MVESMSSSRARVMSVVVAGIGGLLGAVGLAAALSGRAGGHKRSRPPVRGCGRNHFVFSRYKKLRATDNRSRL</sequence>
<feature type="transmembrane region" description="Helical" evidence="1">
    <location>
        <begin position="12"/>
        <end position="34"/>
    </location>
</feature>
<keyword evidence="3" id="KW-1185">Reference proteome</keyword>
<gene>
    <name evidence="2" type="ORF">GCM10009864_57320</name>
</gene>
<keyword evidence="1" id="KW-0472">Membrane</keyword>
<keyword evidence="1" id="KW-0812">Transmembrane</keyword>
<evidence type="ECO:0000256" key="1">
    <source>
        <dbReference type="SAM" id="Phobius"/>
    </source>
</evidence>